<evidence type="ECO:0000313" key="1">
    <source>
        <dbReference type="EMBL" id="CAF0974100.1"/>
    </source>
</evidence>
<dbReference type="AlphaFoldDB" id="A0A814U691"/>
<accession>A0A814U691</accession>
<evidence type="ECO:0000313" key="2">
    <source>
        <dbReference type="EMBL" id="CAF1167776.1"/>
    </source>
</evidence>
<evidence type="ECO:0000313" key="5">
    <source>
        <dbReference type="Proteomes" id="UP000663829"/>
    </source>
</evidence>
<gene>
    <name evidence="2" type="ORF">GPM918_LOCUS22018</name>
    <name evidence="1" type="ORF">OVA965_LOCUS13254</name>
    <name evidence="4" type="ORF">SRO942_LOCUS22014</name>
    <name evidence="3" type="ORF">TMI583_LOCUS13259</name>
</gene>
<dbReference type="EMBL" id="CAJNOQ010007411">
    <property type="protein sequence ID" value="CAF1167776.1"/>
    <property type="molecule type" value="Genomic_DNA"/>
</dbReference>
<evidence type="ECO:0000313" key="3">
    <source>
        <dbReference type="EMBL" id="CAF3745310.1"/>
    </source>
</evidence>
<dbReference type="EMBL" id="CAJOBA010005496">
    <property type="protein sequence ID" value="CAF3745310.1"/>
    <property type="molecule type" value="Genomic_DNA"/>
</dbReference>
<organism evidence="2 5">
    <name type="scientific">Didymodactylos carnosus</name>
    <dbReference type="NCBI Taxonomy" id="1234261"/>
    <lineage>
        <taxon>Eukaryota</taxon>
        <taxon>Metazoa</taxon>
        <taxon>Spiralia</taxon>
        <taxon>Gnathifera</taxon>
        <taxon>Rotifera</taxon>
        <taxon>Eurotatoria</taxon>
        <taxon>Bdelloidea</taxon>
        <taxon>Philodinida</taxon>
        <taxon>Philodinidae</taxon>
        <taxon>Didymodactylos</taxon>
    </lineage>
</organism>
<evidence type="ECO:0000313" key="4">
    <source>
        <dbReference type="EMBL" id="CAF3931410.1"/>
    </source>
</evidence>
<dbReference type="Proteomes" id="UP000677228">
    <property type="component" value="Unassembled WGS sequence"/>
</dbReference>
<name>A0A814U691_9BILA</name>
<proteinExistence type="predicted"/>
<keyword evidence="5" id="KW-1185">Reference proteome</keyword>
<protein>
    <submittedName>
        <fullName evidence="2">Uncharacterized protein</fullName>
    </submittedName>
</protein>
<dbReference type="EMBL" id="CAJOBC010007410">
    <property type="protein sequence ID" value="CAF3931410.1"/>
    <property type="molecule type" value="Genomic_DNA"/>
</dbReference>
<comment type="caution">
    <text evidence="2">The sequence shown here is derived from an EMBL/GenBank/DDBJ whole genome shotgun (WGS) entry which is preliminary data.</text>
</comment>
<dbReference type="Proteomes" id="UP000681722">
    <property type="component" value="Unassembled WGS sequence"/>
</dbReference>
<dbReference type="EMBL" id="CAJNOK010005489">
    <property type="protein sequence ID" value="CAF0974100.1"/>
    <property type="molecule type" value="Genomic_DNA"/>
</dbReference>
<reference evidence="2" key="1">
    <citation type="submission" date="2021-02" db="EMBL/GenBank/DDBJ databases">
        <authorList>
            <person name="Nowell W R."/>
        </authorList>
    </citation>
    <scope>NUCLEOTIDE SEQUENCE</scope>
</reference>
<dbReference type="Proteomes" id="UP000682733">
    <property type="component" value="Unassembled WGS sequence"/>
</dbReference>
<sequence>MKDHGPVTAGRDLAYFSEMNEKLESIGNQMQMLIKGRTFQSSINDELMAKLNELNETSKQCDLPNGGEVLSEDKLSVAKDDGISIHELAVIKTTEEKYMQTDLQMRDITNAISKGADVCGFVAPLNVFDKCEYDVSSSSSENQVDISSIK</sequence>
<dbReference type="Proteomes" id="UP000663829">
    <property type="component" value="Unassembled WGS sequence"/>
</dbReference>